<dbReference type="Proteomes" id="UP000291424">
    <property type="component" value="Unassembled WGS sequence"/>
</dbReference>
<reference evidence="1 2" key="1">
    <citation type="submission" date="2019-02" db="EMBL/GenBank/DDBJ databases">
        <title>The draft genome of Enterobacter spp. strains.</title>
        <authorList>
            <person name="Wang C."/>
            <person name="Feng Y."/>
            <person name="Zong Z."/>
        </authorList>
    </citation>
    <scope>NUCLEOTIDE SEQUENCE [LARGE SCALE GENOMIC DNA]</scope>
    <source>
        <strain evidence="1 2">WCHEW120002</strain>
    </source>
</reference>
<dbReference type="PROSITE" id="PS51257">
    <property type="entry name" value="PROKAR_LIPOPROTEIN"/>
    <property type="match status" value="1"/>
</dbReference>
<organism evidence="1 2">
    <name type="scientific">Enterobacter wuhouensis</name>
    <dbReference type="NCBI Taxonomy" id="2529381"/>
    <lineage>
        <taxon>Bacteria</taxon>
        <taxon>Pseudomonadati</taxon>
        <taxon>Pseudomonadota</taxon>
        <taxon>Gammaproteobacteria</taxon>
        <taxon>Enterobacterales</taxon>
        <taxon>Enterobacteriaceae</taxon>
        <taxon>Enterobacter</taxon>
    </lineage>
</organism>
<proteinExistence type="predicted"/>
<dbReference type="EMBL" id="SJOO01000006">
    <property type="protein sequence ID" value="TCB91512.1"/>
    <property type="molecule type" value="Genomic_DNA"/>
</dbReference>
<dbReference type="AlphaFoldDB" id="A0A4R0G6D4"/>
<dbReference type="Gene3D" id="2.60.40.1620">
    <property type="entry name" value="Lipoprotein YajI-like"/>
    <property type="match status" value="1"/>
</dbReference>
<evidence type="ECO:0000313" key="1">
    <source>
        <dbReference type="EMBL" id="TCB91512.1"/>
    </source>
</evidence>
<dbReference type="InterPro" id="IPR037125">
    <property type="entry name" value="YajI-like_sf"/>
</dbReference>
<name>A0A4R0G6D4_9ENTR</name>
<sequence length="213" mass="23863">MFAVKSLYYSLIISLPFILSGCDRKLDTFDAAEFSAQQQAQLKRIEQLEKQQQILVNNEKVIAKAVGHIDAREKASTYTELDPTQTRFFVLNNGSIGLAGRIISIAPTTDGSIIHISLVNLLSVPVANIAFQMAWGNERPKNKEALTRWQQLLFSTKMDSSIELLPGQWKDIDLTLKGVSPNNLKYLKMSINMDNLIFGTNKTSKSDVKKSKK</sequence>
<protein>
    <submittedName>
        <fullName evidence="1">DUF3251 domain-containing protein</fullName>
    </submittedName>
</protein>
<gene>
    <name evidence="1" type="ORF">E0L20_15305</name>
</gene>
<dbReference type="OrthoDB" id="6572912at2"/>
<dbReference type="RefSeq" id="WP_131634685.1">
    <property type="nucleotide sequence ID" value="NZ_SJOO01000006.1"/>
</dbReference>
<evidence type="ECO:0000313" key="2">
    <source>
        <dbReference type="Proteomes" id="UP000291424"/>
    </source>
</evidence>
<accession>A0A4R0G6D4</accession>
<comment type="caution">
    <text evidence="1">The sequence shown here is derived from an EMBL/GenBank/DDBJ whole genome shotgun (WGS) entry which is preliminary data.</text>
</comment>